<dbReference type="AlphaFoldDB" id="A0A645FQV3"/>
<dbReference type="EMBL" id="VSSQ01063804">
    <property type="protein sequence ID" value="MPN16807.1"/>
    <property type="molecule type" value="Genomic_DNA"/>
</dbReference>
<evidence type="ECO:0008006" key="2">
    <source>
        <dbReference type="Google" id="ProtNLM"/>
    </source>
</evidence>
<dbReference type="SUPFAM" id="SSF55816">
    <property type="entry name" value="5'-nucleotidase (syn. UDP-sugar hydrolase), C-terminal domain"/>
    <property type="match status" value="1"/>
</dbReference>
<gene>
    <name evidence="1" type="ORF">SDC9_164154</name>
</gene>
<dbReference type="GO" id="GO:0016787">
    <property type="term" value="F:hydrolase activity"/>
    <property type="evidence" value="ECO:0007669"/>
    <property type="project" value="InterPro"/>
</dbReference>
<comment type="caution">
    <text evidence="1">The sequence shown here is derived from an EMBL/GenBank/DDBJ whole genome shotgun (WGS) entry which is preliminary data.</text>
</comment>
<dbReference type="InterPro" id="IPR036907">
    <property type="entry name" value="5'-Nucleotdase_C_sf"/>
</dbReference>
<accession>A0A645FQV3</accession>
<reference evidence="1" key="1">
    <citation type="submission" date="2019-08" db="EMBL/GenBank/DDBJ databases">
        <authorList>
            <person name="Kucharzyk K."/>
            <person name="Murdoch R.W."/>
            <person name="Higgins S."/>
            <person name="Loffler F."/>
        </authorList>
    </citation>
    <scope>NUCLEOTIDE SEQUENCE</scope>
</reference>
<evidence type="ECO:0000313" key="1">
    <source>
        <dbReference type="EMBL" id="MPN16807.1"/>
    </source>
</evidence>
<proteinExistence type="predicted"/>
<dbReference type="Gene3D" id="3.90.780.10">
    <property type="entry name" value="5'-Nucleotidase, C-terminal domain"/>
    <property type="match status" value="1"/>
</dbReference>
<sequence>MSLLELSPSKLNPTRFPLSGWQLRQAVIASLDEKHIQQDGKGAGFRGKVLGTLGFSYNVRIDIKTMTIWVDGELLQDTRIYDCVSDDYLQRGSGYPSLKTPDAQAIFYNGFIRDLLMRQLPNPKLWETCYIQRNNGSE</sequence>
<organism evidence="1">
    <name type="scientific">bioreactor metagenome</name>
    <dbReference type="NCBI Taxonomy" id="1076179"/>
    <lineage>
        <taxon>unclassified sequences</taxon>
        <taxon>metagenomes</taxon>
        <taxon>ecological metagenomes</taxon>
    </lineage>
</organism>
<name>A0A645FQV3_9ZZZZ</name>
<protein>
    <recommendedName>
        <fullName evidence="2">5'-Nucleotidase C-terminal domain-containing protein</fullName>
    </recommendedName>
</protein>
<dbReference type="GO" id="GO:0009166">
    <property type="term" value="P:nucleotide catabolic process"/>
    <property type="evidence" value="ECO:0007669"/>
    <property type="project" value="InterPro"/>
</dbReference>